<dbReference type="GO" id="GO:0000976">
    <property type="term" value="F:transcription cis-regulatory region binding"/>
    <property type="evidence" value="ECO:0007669"/>
    <property type="project" value="TreeGrafter"/>
</dbReference>
<sequence length="282" mass="33002">MYKIIILDDMAYIRYRVKQLLADEGIEIYEAATSFDFFNKLYDKKNEINLIILEVGLSAEDGFEVLKKIKAMNLKIPIMVLTKMNTRMDFITCIKEGISEYILKPFDPKIFLKRIDNLIVSHEKGEEPEEIIYLNFKEYMIKQISKAKEENTQVSIMMVSLVKPGSDLYGEKIDIKETYLVLIDSVYEKLKSLFKLPDLFVKHGFSNFVGVIPWKDKSPMDKIEKNIQSSYREIKNKDSRYKEYEIESVFVTYPEDGQESEELLDNLEAKMQKKISGSDKQK</sequence>
<keyword evidence="5" id="KW-0238">DNA-binding</keyword>
<evidence type="ECO:0000313" key="10">
    <source>
        <dbReference type="EMBL" id="AKA72242.1"/>
    </source>
</evidence>
<dbReference type="PROSITE" id="PS50110">
    <property type="entry name" value="RESPONSE_REGULATORY"/>
    <property type="match status" value="1"/>
</dbReference>
<dbReference type="STRING" id="1548.CSCA_5117"/>
<dbReference type="SMART" id="SM00448">
    <property type="entry name" value="REC"/>
    <property type="match status" value="1"/>
</dbReference>
<dbReference type="InterPro" id="IPR001789">
    <property type="entry name" value="Sig_transdc_resp-reg_receiver"/>
</dbReference>
<keyword evidence="3" id="KW-0902">Two-component regulatory system</keyword>
<evidence type="ECO:0000256" key="4">
    <source>
        <dbReference type="ARBA" id="ARBA00023015"/>
    </source>
</evidence>
<dbReference type="AlphaFoldDB" id="A0A0E3JSC3"/>
<dbReference type="GO" id="GO:0006355">
    <property type="term" value="P:regulation of DNA-templated transcription"/>
    <property type="evidence" value="ECO:0007669"/>
    <property type="project" value="TreeGrafter"/>
</dbReference>
<dbReference type="KEGG" id="csq:CSCA_5117"/>
<keyword evidence="6" id="KW-0804">Transcription</keyword>
<dbReference type="HOGENOM" id="CLU_962099_0_0_9"/>
<evidence type="ECO:0000256" key="6">
    <source>
        <dbReference type="ARBA" id="ARBA00023163"/>
    </source>
</evidence>
<evidence type="ECO:0000256" key="5">
    <source>
        <dbReference type="ARBA" id="ARBA00023125"/>
    </source>
</evidence>
<keyword evidence="4" id="KW-0805">Transcription regulation</keyword>
<dbReference type="PANTHER" id="PTHR48111:SF1">
    <property type="entry name" value="TWO-COMPONENT RESPONSE REGULATOR ORR33"/>
    <property type="match status" value="1"/>
</dbReference>
<evidence type="ECO:0000259" key="9">
    <source>
        <dbReference type="PROSITE" id="PS50110"/>
    </source>
</evidence>
<dbReference type="RefSeq" id="WP_029160121.1">
    <property type="nucleotide sequence ID" value="NZ_CP009933.1"/>
</dbReference>
<gene>
    <name evidence="10" type="ORF">CSCA_5117</name>
</gene>
<dbReference type="GO" id="GO:0000156">
    <property type="term" value="F:phosphorelay response regulator activity"/>
    <property type="evidence" value="ECO:0007669"/>
    <property type="project" value="TreeGrafter"/>
</dbReference>
<evidence type="ECO:0000256" key="2">
    <source>
        <dbReference type="ARBA" id="ARBA00022553"/>
    </source>
</evidence>
<dbReference type="CDD" id="cd00156">
    <property type="entry name" value="REC"/>
    <property type="match status" value="1"/>
</dbReference>
<dbReference type="InterPro" id="IPR039420">
    <property type="entry name" value="WalR-like"/>
</dbReference>
<dbReference type="Proteomes" id="UP000033115">
    <property type="component" value="Chromosome"/>
</dbReference>
<proteinExistence type="predicted"/>
<dbReference type="EMBL" id="CP009933">
    <property type="protein sequence ID" value="AKA72242.1"/>
    <property type="molecule type" value="Genomic_DNA"/>
</dbReference>
<name>A0A0E3JSC3_CLOSL</name>
<protein>
    <recommendedName>
        <fullName evidence="1">Stage 0 sporulation protein A homolog</fullName>
    </recommendedName>
</protein>
<evidence type="ECO:0000256" key="3">
    <source>
        <dbReference type="ARBA" id="ARBA00023012"/>
    </source>
</evidence>
<dbReference type="GO" id="GO:0005829">
    <property type="term" value="C:cytosol"/>
    <property type="evidence" value="ECO:0007669"/>
    <property type="project" value="TreeGrafter"/>
</dbReference>
<dbReference type="SUPFAM" id="SSF52172">
    <property type="entry name" value="CheY-like"/>
    <property type="match status" value="1"/>
</dbReference>
<comment type="function">
    <text evidence="7">May play the central regulatory role in sporulation. It may be an element of the effector pathway responsible for the activation of sporulation genes in response to nutritional stress. Spo0A may act in concert with spo0H (a sigma factor) to control the expression of some genes that are critical to the sporulation process.</text>
</comment>
<feature type="domain" description="Response regulatory" evidence="9">
    <location>
        <begin position="3"/>
        <end position="119"/>
    </location>
</feature>
<organism evidence="10 11">
    <name type="scientific">Clostridium scatologenes</name>
    <dbReference type="NCBI Taxonomy" id="1548"/>
    <lineage>
        <taxon>Bacteria</taxon>
        <taxon>Bacillati</taxon>
        <taxon>Bacillota</taxon>
        <taxon>Clostridia</taxon>
        <taxon>Eubacteriales</taxon>
        <taxon>Clostridiaceae</taxon>
        <taxon>Clostridium</taxon>
    </lineage>
</organism>
<evidence type="ECO:0000313" key="11">
    <source>
        <dbReference type="Proteomes" id="UP000033115"/>
    </source>
</evidence>
<keyword evidence="11" id="KW-1185">Reference proteome</keyword>
<dbReference type="InterPro" id="IPR011006">
    <property type="entry name" value="CheY-like_superfamily"/>
</dbReference>
<dbReference type="Pfam" id="PF00072">
    <property type="entry name" value="Response_reg"/>
    <property type="match status" value="1"/>
</dbReference>
<evidence type="ECO:0000256" key="1">
    <source>
        <dbReference type="ARBA" id="ARBA00018672"/>
    </source>
</evidence>
<accession>A0A0E3JSC3</accession>
<evidence type="ECO:0000256" key="7">
    <source>
        <dbReference type="ARBA" id="ARBA00024867"/>
    </source>
</evidence>
<dbReference type="Gene3D" id="3.40.50.2300">
    <property type="match status" value="1"/>
</dbReference>
<evidence type="ECO:0000256" key="8">
    <source>
        <dbReference type="PROSITE-ProRule" id="PRU00169"/>
    </source>
</evidence>
<dbReference type="PANTHER" id="PTHR48111">
    <property type="entry name" value="REGULATOR OF RPOS"/>
    <property type="match status" value="1"/>
</dbReference>
<keyword evidence="2" id="KW-0597">Phosphoprotein</keyword>
<dbReference type="GO" id="GO:0032993">
    <property type="term" value="C:protein-DNA complex"/>
    <property type="evidence" value="ECO:0007669"/>
    <property type="project" value="TreeGrafter"/>
</dbReference>
<comment type="caution">
    <text evidence="8">Lacks conserved residue(s) required for the propagation of feature annotation.</text>
</comment>
<reference evidence="10 11" key="1">
    <citation type="journal article" date="2015" name="J. Biotechnol.">
        <title>Complete genome sequence of a malodorant-producing acetogen, Clostridium scatologenes ATCC 25775(T).</title>
        <authorList>
            <person name="Zhu Z."/>
            <person name="Guo T."/>
            <person name="Zheng H."/>
            <person name="Song T."/>
            <person name="Ouyang P."/>
            <person name="Xie J."/>
        </authorList>
    </citation>
    <scope>NUCLEOTIDE SEQUENCE [LARGE SCALE GENOMIC DNA]</scope>
    <source>
        <strain evidence="10 11">ATCC 25775</strain>
    </source>
</reference>